<dbReference type="InterPro" id="IPR007191">
    <property type="entry name" value="Sec8_exocyst_N"/>
</dbReference>
<keyword evidence="9" id="KW-1185">Reference proteome</keyword>
<dbReference type="OrthoDB" id="272977at2759"/>
<dbReference type="GO" id="GO:0000145">
    <property type="term" value="C:exocyst"/>
    <property type="evidence" value="ECO:0007669"/>
    <property type="project" value="UniProtKB-UniRule"/>
</dbReference>
<feature type="region of interest" description="Disordered" evidence="5">
    <location>
        <begin position="1"/>
        <end position="249"/>
    </location>
</feature>
<dbReference type="GO" id="GO:0006893">
    <property type="term" value="P:Golgi to plasma membrane transport"/>
    <property type="evidence" value="ECO:0007669"/>
    <property type="project" value="TreeGrafter"/>
</dbReference>
<feature type="compositionally biased region" description="Low complexity" evidence="5">
    <location>
        <begin position="147"/>
        <end position="158"/>
    </location>
</feature>
<evidence type="ECO:0000256" key="4">
    <source>
        <dbReference type="RuleBase" id="RU367079"/>
    </source>
</evidence>
<evidence type="ECO:0000256" key="3">
    <source>
        <dbReference type="ARBA" id="ARBA00022927"/>
    </source>
</evidence>
<feature type="domain" description="Exocyst complex component Sec8 N-terminal" evidence="6">
    <location>
        <begin position="252"/>
        <end position="389"/>
    </location>
</feature>
<feature type="compositionally biased region" description="Basic and acidic residues" evidence="5">
    <location>
        <begin position="219"/>
        <end position="237"/>
    </location>
</feature>
<dbReference type="Pfam" id="PF04048">
    <property type="entry name" value="Sec8_N"/>
    <property type="match status" value="1"/>
</dbReference>
<dbReference type="Proteomes" id="UP000007148">
    <property type="component" value="Unassembled WGS sequence"/>
</dbReference>
<dbReference type="GO" id="GO:0006904">
    <property type="term" value="P:vesicle docking involved in exocytosis"/>
    <property type="evidence" value="ECO:0007669"/>
    <property type="project" value="InterPro"/>
</dbReference>
<dbReference type="eggNOG" id="KOG3691">
    <property type="taxonomic scope" value="Eukaryota"/>
</dbReference>
<dbReference type="InterPro" id="IPR039682">
    <property type="entry name" value="Sec8/EXOC4"/>
</dbReference>
<dbReference type="Pfam" id="PF20652">
    <property type="entry name" value="Sec8_C"/>
    <property type="match status" value="1"/>
</dbReference>
<dbReference type="OMA" id="HMEVRCR"/>
<dbReference type="InParanoid" id="G4TB63"/>
<dbReference type="PANTHER" id="PTHR14146">
    <property type="entry name" value="EXOCYST COMPLEX COMPONENT 4"/>
    <property type="match status" value="1"/>
</dbReference>
<dbReference type="GO" id="GO:0006612">
    <property type="term" value="P:protein targeting to membrane"/>
    <property type="evidence" value="ECO:0007669"/>
    <property type="project" value="UniProtKB-UniRule"/>
</dbReference>
<dbReference type="FunCoup" id="G4TB63">
    <property type="interactions" value="23"/>
</dbReference>
<dbReference type="PANTHER" id="PTHR14146:SF0">
    <property type="entry name" value="EXOCYST COMPLEX COMPONENT 4"/>
    <property type="match status" value="1"/>
</dbReference>
<evidence type="ECO:0000259" key="7">
    <source>
        <dbReference type="Pfam" id="PF20652"/>
    </source>
</evidence>
<comment type="similarity">
    <text evidence="4">Belongs to the SEC8 family.</text>
</comment>
<dbReference type="EMBL" id="CAFZ01000035">
    <property type="protein sequence ID" value="CCA68537.1"/>
    <property type="molecule type" value="Genomic_DNA"/>
</dbReference>
<dbReference type="STRING" id="1109443.G4TB63"/>
<evidence type="ECO:0000256" key="1">
    <source>
        <dbReference type="ARBA" id="ARBA00022448"/>
    </source>
</evidence>
<keyword evidence="1 4" id="KW-0813">Transport</keyword>
<comment type="caution">
    <text evidence="8">The sequence shown here is derived from an EMBL/GenBank/DDBJ whole genome shotgun (WGS) entry which is preliminary data.</text>
</comment>
<dbReference type="HOGENOM" id="CLU_004025_1_0_1"/>
<keyword evidence="2 4" id="KW-0268">Exocytosis</keyword>
<accession>G4TB63</accession>
<evidence type="ECO:0000256" key="5">
    <source>
        <dbReference type="SAM" id="MobiDB-lite"/>
    </source>
</evidence>
<evidence type="ECO:0000313" key="8">
    <source>
        <dbReference type="EMBL" id="CCA68537.1"/>
    </source>
</evidence>
<evidence type="ECO:0000313" key="9">
    <source>
        <dbReference type="Proteomes" id="UP000007148"/>
    </source>
</evidence>
<sequence length="1310" mass="145961">MSRGPPYGGAANRLRNAPPSSYSQDSRPDSIVSDGTGTGIPTRPSRSELRRVPSQSTDRGYFDNSRGSTDSRGMPPARPPRAANRDSTSTSFSDREVQPRRPLNASSTRDREYGGRSSDRDPYGRERGLLSEPETPNRGLNGSSLRSPISPESAASPSFQAAITALQSAGQQRARRKGTLEGQMAPDGGFMSPQGVSPGGFGDYEELQREERERRRREQAKADAERRERMKEREAASRRGGQSNGKVRRGDIDAILDQIQGEWEWVTKPEFNPVELALALLDEGSSGKDMESFIRTKRMLARALKGSIETYAQTFAAALPHHAAIMTSLNESQEHIKNSKSKLIEAKESLGSRRADLAQLWTRGQTLDEMIKIVDEIEYLKSVPDNLESLISEKKLLQASSLLIRSIKMITKSDMQDIGALSDLKAYLTGQETTLRDILIDELQAHMYLKVFWCDTRWAAYQAGQQALPRVEFDEEKLPMPTSFNPNSRSTRLATFLHELNLKANDSPYDPSQSSRISIALPGPLTDNNQNNPESDSFTYLETILESLAILGKLGDALETITQRLPMELYALVEATTDEVNERTEFSRRMLPNFGNKENVVAVKTSTTYVLIDPKTVTKGPQGSTNDGAVPGEQSPASLLRYNELENSASNADHEVLRDLFWTLYSKMDAVGQSMRVVYEVANRIGARKDFKDSSGAKPGTLFPFPELWEPIEAELRGLIMLYLMVEKGGASTGKASIPSISDALQSSKAARNRGWQSFRFGDSDSKLAIRANKGHEEELTRVLKDSVPGLVGAETLAQTALVTAVDDRFASAVPHQVLVSPNAFHISVVFHPTLAFFERAAEVLPSTTSERVRQSSAFLEEFVQRSYLPQLEEKVAGLFIKTVTSPDAFLPDPAWKRLSSRPLVRAATELMALINSLCAMQQTTPFHRDNYSRLILGVVIQFYQRCSDRFRELVSTKEGTSQDDAHVAVAARWAQKLEVAACVSALYALPENDVANSRRLCRQETRVELNFLTTETVNRDDLVNSKNLHALGNLFHSLIWFMRQLVSMRVIVEDPLSPAPDSAVEPESSIATAITPHFPILPPAPPSEELRLPLTKPMALRFDALMRTYEQLAEYVLATLRIDTRCRTIHFLDLAMRRGNYRVDRDAGDPDPHIVDLNLDLGVCDDCANETLPPKERRFLFEGLGTLMEHLLISNARHIRFANAVGIQKIMRNMLAMQQNMKTITDASQDADFERAKVYYSLFSLTPKEMLASIKKRSQFTLDEYKSMLNFQCGVDQAAGEKGALNASDRNYHSYVTELHALAIEESTD</sequence>
<comment type="function">
    <text evidence="4">Component of the exocyst complex involved in the docking of exocytic vesicles with fusion sites on the plasma membrane.</text>
</comment>
<organism evidence="8 9">
    <name type="scientific">Serendipita indica (strain DSM 11827)</name>
    <name type="common">Root endophyte fungus</name>
    <name type="synonym">Piriformospora indica</name>
    <dbReference type="NCBI Taxonomy" id="1109443"/>
    <lineage>
        <taxon>Eukaryota</taxon>
        <taxon>Fungi</taxon>
        <taxon>Dikarya</taxon>
        <taxon>Basidiomycota</taxon>
        <taxon>Agaricomycotina</taxon>
        <taxon>Agaricomycetes</taxon>
        <taxon>Sebacinales</taxon>
        <taxon>Serendipitaceae</taxon>
        <taxon>Serendipita</taxon>
    </lineage>
</organism>
<name>G4TB63_SERID</name>
<evidence type="ECO:0000259" key="6">
    <source>
        <dbReference type="Pfam" id="PF04048"/>
    </source>
</evidence>
<feature type="compositionally biased region" description="Polar residues" evidence="5">
    <location>
        <begin position="159"/>
        <end position="171"/>
    </location>
</feature>
<keyword evidence="3 4" id="KW-0653">Protein transport</keyword>
<dbReference type="GO" id="GO:0090522">
    <property type="term" value="P:vesicle tethering involved in exocytosis"/>
    <property type="evidence" value="ECO:0007669"/>
    <property type="project" value="UniProtKB-UniRule"/>
</dbReference>
<protein>
    <recommendedName>
        <fullName evidence="4">Exocyst complex component Sec8</fullName>
    </recommendedName>
</protein>
<dbReference type="GO" id="GO:0015031">
    <property type="term" value="P:protein transport"/>
    <property type="evidence" value="ECO:0007669"/>
    <property type="project" value="UniProtKB-KW"/>
</dbReference>
<gene>
    <name evidence="8" type="ORF">PIIN_02401</name>
</gene>
<evidence type="ECO:0000256" key="2">
    <source>
        <dbReference type="ARBA" id="ARBA00022483"/>
    </source>
</evidence>
<feature type="compositionally biased region" description="Basic and acidic residues" evidence="5">
    <location>
        <begin position="108"/>
        <end position="129"/>
    </location>
</feature>
<reference evidence="8 9" key="1">
    <citation type="journal article" date="2011" name="PLoS Pathog.">
        <title>Endophytic Life Strategies Decoded by Genome and Transcriptome Analyses of the Mutualistic Root Symbiont Piriformospora indica.</title>
        <authorList>
            <person name="Zuccaro A."/>
            <person name="Lahrmann U."/>
            <person name="Guldener U."/>
            <person name="Langen G."/>
            <person name="Pfiffi S."/>
            <person name="Biedenkopf D."/>
            <person name="Wong P."/>
            <person name="Samans B."/>
            <person name="Grimm C."/>
            <person name="Basiewicz M."/>
            <person name="Murat C."/>
            <person name="Martin F."/>
            <person name="Kogel K.H."/>
        </authorList>
    </citation>
    <scope>NUCLEOTIDE SEQUENCE [LARGE SCALE GENOMIC DNA]</scope>
    <source>
        <strain evidence="8 9">DSM 11827</strain>
    </source>
</reference>
<feature type="domain" description="Exocyst complex component Sec8 middle helical bundle" evidence="7">
    <location>
        <begin position="532"/>
        <end position="835"/>
    </location>
</feature>
<proteinExistence type="inferred from homology"/>
<dbReference type="InterPro" id="IPR048630">
    <property type="entry name" value="Sec8_M"/>
</dbReference>